<evidence type="ECO:0000256" key="5">
    <source>
        <dbReference type="ARBA" id="ARBA00022824"/>
    </source>
</evidence>
<evidence type="ECO:0000256" key="3">
    <source>
        <dbReference type="ARBA" id="ARBA00004514"/>
    </source>
</evidence>
<dbReference type="GO" id="GO:0005783">
    <property type="term" value="C:endoplasmic reticulum"/>
    <property type="evidence" value="ECO:0007669"/>
    <property type="project" value="UniProtKB-SubCell"/>
</dbReference>
<dbReference type="STRING" id="763407.A0A162VB12"/>
<accession>A0A162VB12</accession>
<evidence type="ECO:0000256" key="4">
    <source>
        <dbReference type="ARBA" id="ARBA00022490"/>
    </source>
</evidence>
<sequence>MSIDPVEDSLKFLLAIKDADTLLSQTQPIVKAFQHLGALLTKNASDITAWSKATQLAQVVADGARTESTRTPLGEAGVLEKVTDILRLAKEGQTDYQIQALRVYGNMCFDHNDNRQKVHDAGVIPLAIPFLEQGHRPDLVRTCCGFCLNSSMDFEPIQADIATYGGVKLLTELLDPARMDHGEEATVCMAAKVLDNLLGEDSVRKAFSSRESVSRLLEMINYEWNVDQLENLDLLENLADALLQVVLDDDDMQNAVVDSGFFTMLLDFLEKATLPLEAADDEDEKKRFTETQATISKIAVYATSTDEMLERLYADEKTLNRFFRMMNSESSIVSQTAVYALGNLARTDAHCVEMVEKNHLEKSLLKLLTSTENATFQYVILGCLKHLCLPKQNKAVIGNAGAIESVAPLLDTSKDMLKRNQFFAIGILKLLCANNCKPIIPVMNMRFIPRQFVDENSQRIITSPTTTEEKQTPLELVLAFIKRVDDSSAKSEATRILTNLVKSVWTQPITTSLALRTILVKPAIVEPIAELVRSSKFVVLKNDGIIALTVIFADTDSESSKILLKDALSFVIAPVPSLEDMLINQDNDDDDEKKPEEIETRTFLEVVVDTVCKENADIPSEVRCNACVFLEKVALAAQTVNDTKVSNVLYEKVLPQLKALTQGPETVVSFSKKAASAIAKSTIA</sequence>
<evidence type="ECO:0000313" key="7">
    <source>
        <dbReference type="EMBL" id="OAD81352.1"/>
    </source>
</evidence>
<dbReference type="GeneID" id="28991008"/>
<keyword evidence="6" id="KW-0496">Mitochondrion</keyword>
<dbReference type="Gene3D" id="1.25.10.10">
    <property type="entry name" value="Leucine-rich Repeat Variant"/>
    <property type="match status" value="2"/>
</dbReference>
<dbReference type="InterPro" id="IPR011989">
    <property type="entry name" value="ARM-like"/>
</dbReference>
<evidence type="ECO:0008006" key="9">
    <source>
        <dbReference type="Google" id="ProtNLM"/>
    </source>
</evidence>
<dbReference type="Proteomes" id="UP000077315">
    <property type="component" value="Unassembled WGS sequence"/>
</dbReference>
<gene>
    <name evidence="7" type="ORF">PHYBLDRAFT_138898</name>
</gene>
<dbReference type="InterPro" id="IPR000225">
    <property type="entry name" value="Armadillo"/>
</dbReference>
<protein>
    <recommendedName>
        <fullName evidence="9">UNC-45/Cro1/She4 central domain-containing protein</fullName>
    </recommendedName>
</protein>
<comment type="subcellular location">
    <subcellularLocation>
        <location evidence="3">Cytoplasm</location>
        <location evidence="3">Cytosol</location>
    </subcellularLocation>
    <subcellularLocation>
        <location evidence="2">Endoplasmic reticulum</location>
    </subcellularLocation>
    <subcellularLocation>
        <location evidence="1">Mitochondrion</location>
    </subcellularLocation>
</comment>
<reference evidence="8" key="1">
    <citation type="submission" date="2015-06" db="EMBL/GenBank/DDBJ databases">
        <title>Expansion of signal transduction pathways in fungi by whole-genome duplication.</title>
        <authorList>
            <consortium name="DOE Joint Genome Institute"/>
            <person name="Corrochano L.M."/>
            <person name="Kuo A."/>
            <person name="Marcet-Houben M."/>
            <person name="Polaino S."/>
            <person name="Salamov A."/>
            <person name="Villalobos J.M."/>
            <person name="Alvarez M.I."/>
            <person name="Avalos J."/>
            <person name="Benito E.P."/>
            <person name="Benoit I."/>
            <person name="Burger G."/>
            <person name="Camino L.P."/>
            <person name="Canovas D."/>
            <person name="Cerda-Olmedo E."/>
            <person name="Cheng J.-F."/>
            <person name="Dominguez A."/>
            <person name="Elias M."/>
            <person name="Eslava A.P."/>
            <person name="Glaser F."/>
            <person name="Grimwood J."/>
            <person name="Gutierrez G."/>
            <person name="Heitman J."/>
            <person name="Henrissat B."/>
            <person name="Iturriaga E.A."/>
            <person name="Lang B.F."/>
            <person name="Lavin J.L."/>
            <person name="Lee S."/>
            <person name="Li W."/>
            <person name="Lindquist E."/>
            <person name="Lopez-Garcia S."/>
            <person name="Luque E.M."/>
            <person name="Marcos A.T."/>
            <person name="Martin J."/>
            <person name="McCluskey K."/>
            <person name="Medina H.R."/>
            <person name="Miralles-Duran A."/>
            <person name="Miyazaki A."/>
            <person name="Munoz-Torres E."/>
            <person name="Oguiza J.A."/>
            <person name="Ohm R."/>
            <person name="Olmedo M."/>
            <person name="Orejas M."/>
            <person name="Ortiz-Castellanos L."/>
            <person name="Pisabarro A.G."/>
            <person name="Rodriguez-Romero J."/>
            <person name="Ruiz-Herrera J."/>
            <person name="Ruiz-Vazquez R."/>
            <person name="Sanz C."/>
            <person name="Schackwitz W."/>
            <person name="Schmutz J."/>
            <person name="Shahriari M."/>
            <person name="Shelest E."/>
            <person name="Silva-Franco F."/>
            <person name="Soanes D."/>
            <person name="Syed K."/>
            <person name="Tagua V.G."/>
            <person name="Talbot N.J."/>
            <person name="Thon M."/>
            <person name="De vries R.P."/>
            <person name="Wiebenga A."/>
            <person name="Yadav J.S."/>
            <person name="Braun E.L."/>
            <person name="Baker S."/>
            <person name="Garre V."/>
            <person name="Horwitz B."/>
            <person name="Torres-Martinez S."/>
            <person name="Idnurm A."/>
            <person name="Herrera-Estrella A."/>
            <person name="Gabaldon T."/>
            <person name="Grigoriev I.V."/>
        </authorList>
    </citation>
    <scope>NUCLEOTIDE SEQUENCE [LARGE SCALE GENOMIC DNA]</scope>
    <source>
        <strain evidence="8">NRRL 1555(-)</strain>
    </source>
</reference>
<evidence type="ECO:0000256" key="2">
    <source>
        <dbReference type="ARBA" id="ARBA00004240"/>
    </source>
</evidence>
<name>A0A162VB12_PHYB8</name>
<dbReference type="InParanoid" id="A0A162VB12"/>
<dbReference type="RefSeq" id="XP_018299392.1">
    <property type="nucleotide sequence ID" value="XM_018430102.1"/>
</dbReference>
<dbReference type="VEuPathDB" id="FungiDB:PHYBLDRAFT_138898"/>
<evidence type="ECO:0000256" key="6">
    <source>
        <dbReference type="ARBA" id="ARBA00023128"/>
    </source>
</evidence>
<evidence type="ECO:0000313" key="8">
    <source>
        <dbReference type="Proteomes" id="UP000077315"/>
    </source>
</evidence>
<dbReference type="InterPro" id="IPR016024">
    <property type="entry name" value="ARM-type_fold"/>
</dbReference>
<keyword evidence="8" id="KW-1185">Reference proteome</keyword>
<dbReference type="InterPro" id="IPR040144">
    <property type="entry name" value="RAP1GDS1"/>
</dbReference>
<dbReference type="OrthoDB" id="26149at2759"/>
<dbReference type="SUPFAM" id="SSF48371">
    <property type="entry name" value="ARM repeat"/>
    <property type="match status" value="1"/>
</dbReference>
<dbReference type="EMBL" id="KV440971">
    <property type="protein sequence ID" value="OAD81352.1"/>
    <property type="molecule type" value="Genomic_DNA"/>
</dbReference>
<dbReference type="SMART" id="SM00185">
    <property type="entry name" value="ARM"/>
    <property type="match status" value="5"/>
</dbReference>
<proteinExistence type="predicted"/>
<dbReference type="GO" id="GO:0005085">
    <property type="term" value="F:guanyl-nucleotide exchange factor activity"/>
    <property type="evidence" value="ECO:0007669"/>
    <property type="project" value="InterPro"/>
</dbReference>
<keyword evidence="5" id="KW-0256">Endoplasmic reticulum</keyword>
<keyword evidence="4" id="KW-0963">Cytoplasm</keyword>
<dbReference type="GO" id="GO:0005829">
    <property type="term" value="C:cytosol"/>
    <property type="evidence" value="ECO:0007669"/>
    <property type="project" value="UniProtKB-SubCell"/>
</dbReference>
<dbReference type="PANTHER" id="PTHR10957">
    <property type="entry name" value="RAP1 GTPASE-GDP DISSOCIATION STIMULATOR 1"/>
    <property type="match status" value="1"/>
</dbReference>
<evidence type="ECO:0000256" key="1">
    <source>
        <dbReference type="ARBA" id="ARBA00004173"/>
    </source>
</evidence>
<organism evidence="7 8">
    <name type="scientific">Phycomyces blakesleeanus (strain ATCC 8743b / DSM 1359 / FGSC 10004 / NBRC 33097 / NRRL 1555)</name>
    <dbReference type="NCBI Taxonomy" id="763407"/>
    <lineage>
        <taxon>Eukaryota</taxon>
        <taxon>Fungi</taxon>
        <taxon>Fungi incertae sedis</taxon>
        <taxon>Mucoromycota</taxon>
        <taxon>Mucoromycotina</taxon>
        <taxon>Mucoromycetes</taxon>
        <taxon>Mucorales</taxon>
        <taxon>Phycomycetaceae</taxon>
        <taxon>Phycomyces</taxon>
    </lineage>
</organism>
<dbReference type="AlphaFoldDB" id="A0A162VB12"/>
<dbReference type="GO" id="GO:0005739">
    <property type="term" value="C:mitochondrion"/>
    <property type="evidence" value="ECO:0007669"/>
    <property type="project" value="UniProtKB-SubCell"/>
</dbReference>